<feature type="compositionally biased region" description="Basic and acidic residues" evidence="7">
    <location>
        <begin position="56"/>
        <end position="66"/>
    </location>
</feature>
<keyword evidence="3" id="KW-0221">Differentiation</keyword>
<dbReference type="GO" id="GO:0030154">
    <property type="term" value="P:cell differentiation"/>
    <property type="evidence" value="ECO:0007669"/>
    <property type="project" value="UniProtKB-KW"/>
</dbReference>
<evidence type="ECO:0000256" key="7">
    <source>
        <dbReference type="SAM" id="MobiDB-lite"/>
    </source>
</evidence>
<dbReference type="PANTHER" id="PTHR33405:SF7">
    <property type="entry name" value="PROTEIN FLX-LIKE 1"/>
    <property type="match status" value="1"/>
</dbReference>
<keyword evidence="2" id="KW-0217">Developmental protein</keyword>
<feature type="region of interest" description="Disordered" evidence="7">
    <location>
        <begin position="384"/>
        <end position="421"/>
    </location>
</feature>
<evidence type="ECO:0000256" key="2">
    <source>
        <dbReference type="ARBA" id="ARBA00022473"/>
    </source>
</evidence>
<gene>
    <name evidence="8" type="ORF">OsJ_24389</name>
</gene>
<keyword evidence="4 6" id="KW-0175">Coiled coil</keyword>
<evidence type="ECO:0000256" key="3">
    <source>
        <dbReference type="ARBA" id="ARBA00022782"/>
    </source>
</evidence>
<dbReference type="AlphaFoldDB" id="A3BK62"/>
<dbReference type="PANTHER" id="PTHR33405">
    <property type="entry name" value="PROTEIN FLX-LIKE 2"/>
    <property type="match status" value="1"/>
</dbReference>
<sequence>MAGRHRNPPPPSFPRGGGGGVGRGHHPPPPSLHHHRLPPPHHLDDFREPPLLPPHHRLDDFREPHHLPPPHHHHHLDEFGEPPRHHVFAGHGGCAGPPPAPHVVAALEERLGAEIEEAHVLLGQNQRLAATHVALVQEVSAVRHELGRTARGLAAAQEEGELRLREVNRELLTSFEVILFFSLLQDWFKAAYLSEKGSLKFSVEEKLHCLVIFSNVVMSSLCLFDPKLSDLVYERSMKMEAELRAVEEMRAELAQVRLDIQKLGAARQELMGQVQGFTQDLARSAVDLQQVAALKAEIQEIRHETQHLRSGIEVEKKGYAESYEQGQEMQKKLISVASEVEKLRAEAEKRSRAAVSGGNQVYVGGYGNPKAAYAANPYNAGYNINQPHPQANTADSGSQFGPGSTHAPWGAYDMQRATGRR</sequence>
<feature type="region of interest" description="Disordered" evidence="7">
    <location>
        <begin position="1"/>
        <end position="95"/>
    </location>
</feature>
<comment type="similarity">
    <text evidence="1">Belongs to the FLX family.</text>
</comment>
<feature type="compositionally biased region" description="Polar residues" evidence="7">
    <location>
        <begin position="384"/>
        <end position="402"/>
    </location>
</feature>
<reference evidence="8" key="2">
    <citation type="submission" date="2008-12" db="EMBL/GenBank/DDBJ databases">
        <title>Improved gene annotation of the rice (Oryza sativa) genomes.</title>
        <authorList>
            <person name="Wang J."/>
            <person name="Li R."/>
            <person name="Fan W."/>
            <person name="Huang Q."/>
            <person name="Zhang J."/>
            <person name="Zhou Y."/>
            <person name="Hu Y."/>
            <person name="Zi S."/>
            <person name="Li J."/>
            <person name="Ni P."/>
            <person name="Zheng H."/>
            <person name="Zhang Y."/>
            <person name="Zhao M."/>
            <person name="Hao Q."/>
            <person name="McDermott J."/>
            <person name="Samudrala R."/>
            <person name="Kristiansen K."/>
            <person name="Wong G.K.-S."/>
        </authorList>
    </citation>
    <scope>NUCLEOTIDE SEQUENCE</scope>
</reference>
<proteinExistence type="inferred from homology"/>
<feature type="compositionally biased region" description="Basic and acidic residues" evidence="7">
    <location>
        <begin position="75"/>
        <end position="84"/>
    </location>
</feature>
<dbReference type="GO" id="GO:0009908">
    <property type="term" value="P:flower development"/>
    <property type="evidence" value="ECO:0007669"/>
    <property type="project" value="UniProtKB-KW"/>
</dbReference>
<evidence type="ECO:0000256" key="4">
    <source>
        <dbReference type="ARBA" id="ARBA00023054"/>
    </source>
</evidence>
<evidence type="ECO:0000256" key="5">
    <source>
        <dbReference type="ARBA" id="ARBA00023089"/>
    </source>
</evidence>
<keyword evidence="5" id="KW-0287">Flowering</keyword>
<evidence type="ECO:0000313" key="8">
    <source>
        <dbReference type="EMBL" id="EAZ39951.1"/>
    </source>
</evidence>
<dbReference type="EMBL" id="CM000144">
    <property type="protein sequence ID" value="EAZ39951.1"/>
    <property type="molecule type" value="Genomic_DNA"/>
</dbReference>
<feature type="coiled-coil region" evidence="6">
    <location>
        <begin position="239"/>
        <end position="266"/>
    </location>
</feature>
<name>A3BK62_ORYSJ</name>
<evidence type="ECO:0000256" key="6">
    <source>
        <dbReference type="SAM" id="Coils"/>
    </source>
</evidence>
<protein>
    <submittedName>
        <fullName evidence="8">Uncharacterized protein</fullName>
    </submittedName>
</protein>
<dbReference type="Proteomes" id="UP000007752">
    <property type="component" value="Chromosome 7"/>
</dbReference>
<evidence type="ECO:0000256" key="1">
    <source>
        <dbReference type="ARBA" id="ARBA00005405"/>
    </source>
</evidence>
<dbReference type="InterPro" id="IPR040353">
    <property type="entry name" value="FLX/FLX-like"/>
</dbReference>
<reference evidence="8" key="1">
    <citation type="journal article" date="2005" name="PLoS Biol.">
        <title>The genomes of Oryza sativa: a history of duplications.</title>
        <authorList>
            <person name="Yu J."/>
            <person name="Wang J."/>
            <person name="Lin W."/>
            <person name="Li S."/>
            <person name="Li H."/>
            <person name="Zhou J."/>
            <person name="Ni P."/>
            <person name="Dong W."/>
            <person name="Hu S."/>
            <person name="Zeng C."/>
            <person name="Zhang J."/>
            <person name="Zhang Y."/>
            <person name="Li R."/>
            <person name="Xu Z."/>
            <person name="Li S."/>
            <person name="Li X."/>
            <person name="Zheng H."/>
            <person name="Cong L."/>
            <person name="Lin L."/>
            <person name="Yin J."/>
            <person name="Geng J."/>
            <person name="Li G."/>
            <person name="Shi J."/>
            <person name="Liu J."/>
            <person name="Lv H."/>
            <person name="Li J."/>
            <person name="Wang J."/>
            <person name="Deng Y."/>
            <person name="Ran L."/>
            <person name="Shi X."/>
            <person name="Wang X."/>
            <person name="Wu Q."/>
            <person name="Li C."/>
            <person name="Ren X."/>
            <person name="Wang J."/>
            <person name="Wang X."/>
            <person name="Li D."/>
            <person name="Liu D."/>
            <person name="Zhang X."/>
            <person name="Ji Z."/>
            <person name="Zhao W."/>
            <person name="Sun Y."/>
            <person name="Zhang Z."/>
            <person name="Bao J."/>
            <person name="Han Y."/>
            <person name="Dong L."/>
            <person name="Ji J."/>
            <person name="Chen P."/>
            <person name="Wu S."/>
            <person name="Liu J."/>
            <person name="Xiao Y."/>
            <person name="Bu D."/>
            <person name="Tan J."/>
            <person name="Yang L."/>
            <person name="Ye C."/>
            <person name="Zhang J."/>
            <person name="Xu J."/>
            <person name="Zhou Y."/>
            <person name="Yu Y."/>
            <person name="Zhang B."/>
            <person name="Zhuang S."/>
            <person name="Wei H."/>
            <person name="Liu B."/>
            <person name="Lei M."/>
            <person name="Yu H."/>
            <person name="Li Y."/>
            <person name="Xu H."/>
            <person name="Wei S."/>
            <person name="He X."/>
            <person name="Fang L."/>
            <person name="Zhang Z."/>
            <person name="Zhang Y."/>
            <person name="Huang X."/>
            <person name="Su Z."/>
            <person name="Tong W."/>
            <person name="Li J."/>
            <person name="Tong Z."/>
            <person name="Li S."/>
            <person name="Ye J."/>
            <person name="Wang L."/>
            <person name="Fang L."/>
            <person name="Lei T."/>
            <person name="Chen C."/>
            <person name="Chen H."/>
            <person name="Xu Z."/>
            <person name="Li H."/>
            <person name="Huang H."/>
            <person name="Zhang F."/>
            <person name="Xu H."/>
            <person name="Li N."/>
            <person name="Zhao C."/>
            <person name="Li S."/>
            <person name="Dong L."/>
            <person name="Huang Y."/>
            <person name="Li L."/>
            <person name="Xi Y."/>
            <person name="Qi Q."/>
            <person name="Li W."/>
            <person name="Zhang B."/>
            <person name="Hu W."/>
            <person name="Zhang Y."/>
            <person name="Tian X."/>
            <person name="Jiao Y."/>
            <person name="Liang X."/>
            <person name="Jin J."/>
            <person name="Gao L."/>
            <person name="Zheng W."/>
            <person name="Hao B."/>
            <person name="Liu S."/>
            <person name="Wang W."/>
            <person name="Yuan L."/>
            <person name="Cao M."/>
            <person name="McDermott J."/>
            <person name="Samudrala R."/>
            <person name="Wang J."/>
            <person name="Wong G.K."/>
            <person name="Yang H."/>
        </authorList>
    </citation>
    <scope>NUCLEOTIDE SEQUENCE [LARGE SCALE GENOMIC DNA]</scope>
</reference>
<organism evidence="8">
    <name type="scientific">Oryza sativa subsp. japonica</name>
    <name type="common">Rice</name>
    <dbReference type="NCBI Taxonomy" id="39947"/>
    <lineage>
        <taxon>Eukaryota</taxon>
        <taxon>Viridiplantae</taxon>
        <taxon>Streptophyta</taxon>
        <taxon>Embryophyta</taxon>
        <taxon>Tracheophyta</taxon>
        <taxon>Spermatophyta</taxon>
        <taxon>Magnoliopsida</taxon>
        <taxon>Liliopsida</taxon>
        <taxon>Poales</taxon>
        <taxon>Poaceae</taxon>
        <taxon>BOP clade</taxon>
        <taxon>Oryzoideae</taxon>
        <taxon>Oryzeae</taxon>
        <taxon>Oryzinae</taxon>
        <taxon>Oryza</taxon>
        <taxon>Oryza sativa</taxon>
    </lineage>
</organism>
<accession>A3BK62</accession>